<evidence type="ECO:0000256" key="2">
    <source>
        <dbReference type="ARBA" id="ARBA00012379"/>
    </source>
</evidence>
<dbReference type="SUPFAM" id="SSF51283">
    <property type="entry name" value="dUTPase-like"/>
    <property type="match status" value="1"/>
</dbReference>
<dbReference type="GO" id="GO:0046081">
    <property type="term" value="P:dUTP catabolic process"/>
    <property type="evidence" value="ECO:0007669"/>
    <property type="project" value="InterPro"/>
</dbReference>
<gene>
    <name evidence="7" type="ORF">A3K51_02990</name>
</gene>
<dbReference type="PANTHER" id="PTHR11241">
    <property type="entry name" value="DEOXYURIDINE 5'-TRIPHOSPHATE NUCLEOTIDOHYDROLASE"/>
    <property type="match status" value="1"/>
</dbReference>
<dbReference type="Pfam" id="PF00692">
    <property type="entry name" value="dUTPase"/>
    <property type="match status" value="1"/>
</dbReference>
<evidence type="ECO:0000313" key="8">
    <source>
        <dbReference type="Proteomes" id="UP000178085"/>
    </source>
</evidence>
<dbReference type="Proteomes" id="UP000178085">
    <property type="component" value="Unassembled WGS sequence"/>
</dbReference>
<dbReference type="EMBL" id="METD01000001">
    <property type="protein sequence ID" value="OGB73768.1"/>
    <property type="molecule type" value="Genomic_DNA"/>
</dbReference>
<dbReference type="InterPro" id="IPR033704">
    <property type="entry name" value="dUTPase_trimeric"/>
</dbReference>
<dbReference type="CDD" id="cd07557">
    <property type="entry name" value="trimeric_dUTPase"/>
    <property type="match status" value="1"/>
</dbReference>
<keyword evidence="3" id="KW-0378">Hydrolase</keyword>
<dbReference type="GO" id="GO:0000287">
    <property type="term" value="F:magnesium ion binding"/>
    <property type="evidence" value="ECO:0007669"/>
    <property type="project" value="InterPro"/>
</dbReference>
<evidence type="ECO:0000256" key="5">
    <source>
        <dbReference type="ARBA" id="ARBA00047686"/>
    </source>
</evidence>
<evidence type="ECO:0000256" key="1">
    <source>
        <dbReference type="ARBA" id="ARBA00006581"/>
    </source>
</evidence>
<dbReference type="Gene3D" id="2.70.40.10">
    <property type="match status" value="1"/>
</dbReference>
<evidence type="ECO:0000313" key="7">
    <source>
        <dbReference type="EMBL" id="OGB73768.1"/>
    </source>
</evidence>
<organism evidence="7 8">
    <name type="scientific">candidate division Kazan bacterium RIFCSPLOWO2_01_FULL_45_19</name>
    <dbReference type="NCBI Taxonomy" id="1798538"/>
    <lineage>
        <taxon>Bacteria</taxon>
        <taxon>Bacteria division Kazan-3B-28</taxon>
    </lineage>
</organism>
<dbReference type="InterPro" id="IPR029054">
    <property type="entry name" value="dUTPase-like"/>
</dbReference>
<comment type="similarity">
    <text evidence="1">Belongs to the dUTPase family.</text>
</comment>
<evidence type="ECO:0000256" key="3">
    <source>
        <dbReference type="ARBA" id="ARBA00022801"/>
    </source>
</evidence>
<protein>
    <recommendedName>
        <fullName evidence="2">dUTP diphosphatase</fullName>
        <ecNumber evidence="2">3.6.1.23</ecNumber>
    </recommendedName>
</protein>
<reference evidence="7 8" key="1">
    <citation type="journal article" date="2016" name="Nat. Commun.">
        <title>Thousands of microbial genomes shed light on interconnected biogeochemical processes in an aquifer system.</title>
        <authorList>
            <person name="Anantharaman K."/>
            <person name="Brown C.T."/>
            <person name="Hug L.A."/>
            <person name="Sharon I."/>
            <person name="Castelle C.J."/>
            <person name="Probst A.J."/>
            <person name="Thomas B.C."/>
            <person name="Singh A."/>
            <person name="Wilkins M.J."/>
            <person name="Karaoz U."/>
            <person name="Brodie E.L."/>
            <person name="Williams K.H."/>
            <person name="Hubbard S.S."/>
            <person name="Banfield J.F."/>
        </authorList>
    </citation>
    <scope>NUCLEOTIDE SEQUENCE [LARGE SCALE GENOMIC DNA]</scope>
</reference>
<proteinExistence type="inferred from homology"/>
<dbReference type="EC" id="3.6.1.23" evidence="2"/>
<comment type="catalytic activity">
    <reaction evidence="5">
        <text>dUTP + H2O = dUMP + diphosphate + H(+)</text>
        <dbReference type="Rhea" id="RHEA:10248"/>
        <dbReference type="ChEBI" id="CHEBI:15377"/>
        <dbReference type="ChEBI" id="CHEBI:15378"/>
        <dbReference type="ChEBI" id="CHEBI:33019"/>
        <dbReference type="ChEBI" id="CHEBI:61555"/>
        <dbReference type="ChEBI" id="CHEBI:246422"/>
        <dbReference type="EC" id="3.6.1.23"/>
    </reaction>
</comment>
<dbReference type="AlphaFoldDB" id="A0A1F4NR90"/>
<accession>A0A1F4NR90</accession>
<sequence>MRVKITRIDKTLPLPIYKTKGSVGFDLVTREETIINPGEIARIPSNVIVQTPKGYMLLLALRSSTPIKKPGLIVPHSVGIVDQDYSGPEDEIRFQVQNVGDQVIKVERGESIGQGVFVRVEQANFVEIDRPNGASRGGFGSTG</sequence>
<evidence type="ECO:0000256" key="4">
    <source>
        <dbReference type="ARBA" id="ARBA00023080"/>
    </source>
</evidence>
<name>A0A1F4NR90_UNCK3</name>
<dbReference type="InterPro" id="IPR036157">
    <property type="entry name" value="dUTPase-like_sf"/>
</dbReference>
<dbReference type="GO" id="GO:0006226">
    <property type="term" value="P:dUMP biosynthetic process"/>
    <property type="evidence" value="ECO:0007669"/>
    <property type="project" value="InterPro"/>
</dbReference>
<dbReference type="PANTHER" id="PTHR11241:SF0">
    <property type="entry name" value="DEOXYURIDINE 5'-TRIPHOSPHATE NUCLEOTIDOHYDROLASE"/>
    <property type="match status" value="1"/>
</dbReference>
<comment type="caution">
    <text evidence="7">The sequence shown here is derived from an EMBL/GenBank/DDBJ whole genome shotgun (WGS) entry which is preliminary data.</text>
</comment>
<evidence type="ECO:0000259" key="6">
    <source>
        <dbReference type="Pfam" id="PF00692"/>
    </source>
</evidence>
<dbReference type="InterPro" id="IPR008181">
    <property type="entry name" value="dUTPase"/>
</dbReference>
<feature type="domain" description="dUTPase-like" evidence="6">
    <location>
        <begin position="13"/>
        <end position="143"/>
    </location>
</feature>
<keyword evidence="4" id="KW-0546">Nucleotide metabolism</keyword>
<dbReference type="GO" id="GO:0004170">
    <property type="term" value="F:dUTP diphosphatase activity"/>
    <property type="evidence" value="ECO:0007669"/>
    <property type="project" value="UniProtKB-EC"/>
</dbReference>